<comment type="caution">
    <text evidence="4">The sequence shown here is derived from an EMBL/GenBank/DDBJ whole genome shotgun (WGS) entry which is preliminary data.</text>
</comment>
<dbReference type="PROSITE" id="PS00894">
    <property type="entry name" value="HTH_DEOR_1"/>
    <property type="match status" value="1"/>
</dbReference>
<sequence>MGQTRLGEALPLKGVVVEERAVELGNYILEHKATVRAAAKRYGISKSTVHKDVAQRLKNIDPALYRGVKQILDVNKAQRHIRGGMATRMKYQREAEHKA</sequence>
<keyword evidence="2" id="KW-0238">DNA-binding</keyword>
<dbReference type="InterPro" id="IPR018356">
    <property type="entry name" value="Tscrpt_reg_HTH_DeoR_CS"/>
</dbReference>
<dbReference type="InterPro" id="IPR014208">
    <property type="entry name" value="Spore_III_D"/>
</dbReference>
<dbReference type="GO" id="GO:0003700">
    <property type="term" value="F:DNA-binding transcription factor activity"/>
    <property type="evidence" value="ECO:0007669"/>
    <property type="project" value="InterPro"/>
</dbReference>
<accession>A0A9D1FQT5</accession>
<evidence type="ECO:0000256" key="1">
    <source>
        <dbReference type="ARBA" id="ARBA00023015"/>
    </source>
</evidence>
<evidence type="ECO:0000313" key="5">
    <source>
        <dbReference type="Proteomes" id="UP000824141"/>
    </source>
</evidence>
<dbReference type="EMBL" id="DVJM01000022">
    <property type="protein sequence ID" value="HIS78027.1"/>
    <property type="molecule type" value="Genomic_DNA"/>
</dbReference>
<gene>
    <name evidence="4" type="primary">spoIIID</name>
    <name evidence="4" type="ORF">IAD03_01515</name>
</gene>
<reference evidence="4" key="2">
    <citation type="journal article" date="2021" name="PeerJ">
        <title>Extensive microbial diversity within the chicken gut microbiome revealed by metagenomics and culture.</title>
        <authorList>
            <person name="Gilroy R."/>
            <person name="Ravi A."/>
            <person name="Getino M."/>
            <person name="Pursley I."/>
            <person name="Horton D.L."/>
            <person name="Alikhan N.F."/>
            <person name="Baker D."/>
            <person name="Gharbi K."/>
            <person name="Hall N."/>
            <person name="Watson M."/>
            <person name="Adriaenssens E.M."/>
            <person name="Foster-Nyarko E."/>
            <person name="Jarju S."/>
            <person name="Secka A."/>
            <person name="Antonio M."/>
            <person name="Oren A."/>
            <person name="Chaudhuri R.R."/>
            <person name="La Ragione R."/>
            <person name="Hildebrand F."/>
            <person name="Pallen M.J."/>
        </authorList>
    </citation>
    <scope>NUCLEOTIDE SEQUENCE</scope>
    <source>
        <strain evidence="4">6086</strain>
    </source>
</reference>
<organism evidence="4 5">
    <name type="scientific">Candidatus Caccousia stercoris</name>
    <dbReference type="NCBI Taxonomy" id="2840723"/>
    <lineage>
        <taxon>Bacteria</taxon>
        <taxon>Bacillati</taxon>
        <taxon>Bacillota</taxon>
        <taxon>Clostridia</taxon>
        <taxon>Eubacteriales</taxon>
        <taxon>Oscillospiraceae</taxon>
        <taxon>Oscillospiraceae incertae sedis</taxon>
        <taxon>Candidatus Caccousia</taxon>
    </lineage>
</organism>
<dbReference type="Proteomes" id="UP000824141">
    <property type="component" value="Unassembled WGS sequence"/>
</dbReference>
<keyword evidence="3" id="KW-0804">Transcription</keyword>
<proteinExistence type="predicted"/>
<evidence type="ECO:0000313" key="4">
    <source>
        <dbReference type="EMBL" id="HIS78027.1"/>
    </source>
</evidence>
<protein>
    <submittedName>
        <fullName evidence="4">Sporulation transcriptional regulator SpoIIID</fullName>
    </submittedName>
</protein>
<name>A0A9D1FQT5_9FIRM</name>
<evidence type="ECO:0000256" key="3">
    <source>
        <dbReference type="ARBA" id="ARBA00023163"/>
    </source>
</evidence>
<keyword evidence="1" id="KW-0805">Transcription regulation</keyword>
<dbReference type="GO" id="GO:0003677">
    <property type="term" value="F:DNA binding"/>
    <property type="evidence" value="ECO:0007669"/>
    <property type="project" value="UniProtKB-KW"/>
</dbReference>
<dbReference type="AlphaFoldDB" id="A0A9D1FQT5"/>
<dbReference type="NCBIfam" id="TIGR02844">
    <property type="entry name" value="spore_III_D"/>
    <property type="match status" value="1"/>
</dbReference>
<dbReference type="Pfam" id="PF12116">
    <property type="entry name" value="SpoIIID"/>
    <property type="match status" value="1"/>
</dbReference>
<reference evidence="4" key="1">
    <citation type="submission" date="2020-10" db="EMBL/GenBank/DDBJ databases">
        <authorList>
            <person name="Gilroy R."/>
        </authorList>
    </citation>
    <scope>NUCLEOTIDE SEQUENCE</scope>
    <source>
        <strain evidence="4">6086</strain>
    </source>
</reference>
<evidence type="ECO:0000256" key="2">
    <source>
        <dbReference type="ARBA" id="ARBA00023125"/>
    </source>
</evidence>